<dbReference type="GO" id="GO:0008168">
    <property type="term" value="F:methyltransferase activity"/>
    <property type="evidence" value="ECO:0007669"/>
    <property type="project" value="UniProtKB-KW"/>
</dbReference>
<keyword evidence="2" id="KW-0489">Methyltransferase</keyword>
<sequence>MNERIGNVVLNYKYYLGEDLYSDGEVEDELLDIVQNNEEGEYDKIIGERNKWPVIYHLSHLRANIIEWMPINNNETVLEIGSGCGAITGTLANKARKVTCIDLSKKRSLINAYRNKEKDNIEILVGNFEDIEKGIVEKYDYITLIGVFEYGESYISSERPYENFLKIISKHLNKNGKIIIAIENKLGLKYWAGCKEDHVGRYFDGIEGYPNTRGVKTFSKKELEEIIQKCGFNKYRFYYPYPDYKLPNIIYSDDYLPKNGELNNNMRNFDAERMVLFDESKVYDSIIKEGLFDIYSNSYLMIIENSEESNKDCTIIYSKYSNERDDKFKIRTDIIKDINEKLFVQKVALTTEAQNHINDMYENYNLLSKTYKGSNICMNKCIVMENGLKFEYIQGKTLEEELDKLLYEKNYTKLFEKIKNYIDAIEPGKVKRNFEITEEFAKVFGKAKLPSYLKSAEITDVDLIFGNVIIGEKWNVIDYEWTFNFPIPLNFILYRALSGYIFNSNQKNELMNLGLYKLLGITDEEIYAYGEMEKCFEKYVLGSSIKLNNLYGKTTRPNIDVQQLIYKQNTSLINEEIQVFYDYGEGFSETHSYKTYPVFNENNKIVLNVDISENTKQIRIDPSNCYSLVKINSLVGYDNVKYSKLNYYTNGMRLNNKSLLFINNDPQIILPDLGVNTCRVELIFEIQIISKEFAIELCSFIEDREEEVARKISELKYKDSELTLKINELKDKDSELTLKINELKYKEEKITESNKIIEGLQMELEDKNKRIQEYNKLSLIKKIRKQI</sequence>
<keyword evidence="3" id="KW-1185">Reference proteome</keyword>
<dbReference type="PANTHER" id="PTHR43861">
    <property type="entry name" value="TRANS-ACONITATE 2-METHYLTRANSFERASE-RELATED"/>
    <property type="match status" value="1"/>
</dbReference>
<dbReference type="PANTHER" id="PTHR43861:SF6">
    <property type="entry name" value="METHYLTRANSFERASE TYPE 11"/>
    <property type="match status" value="1"/>
</dbReference>
<dbReference type="Gene3D" id="3.40.50.150">
    <property type="entry name" value="Vaccinia Virus protein VP39"/>
    <property type="match status" value="1"/>
</dbReference>
<dbReference type="InterPro" id="IPR029063">
    <property type="entry name" value="SAM-dependent_MTases_sf"/>
</dbReference>
<feature type="coiled-coil region" evidence="1">
    <location>
        <begin position="726"/>
        <end position="777"/>
    </location>
</feature>
<keyword evidence="2" id="KW-0808">Transferase</keyword>
<gene>
    <name evidence="2" type="ORF">KEC93_23845</name>
</gene>
<dbReference type="CDD" id="cd02440">
    <property type="entry name" value="AdoMet_MTases"/>
    <property type="match status" value="1"/>
</dbReference>
<dbReference type="Proteomes" id="UP000679373">
    <property type="component" value="Chromosome"/>
</dbReference>
<keyword evidence="1" id="KW-0175">Coiled coil</keyword>
<reference evidence="2" key="1">
    <citation type="submission" date="2021-04" db="EMBL/GenBank/DDBJ databases">
        <title>Complete genome sequence of the type strain Clostridium beijerinckii NRRL B-598.</title>
        <authorList>
            <person name="Sedlar K."/>
            <person name="Branska B."/>
            <person name="Bezdicek M."/>
            <person name="Nykrynova M."/>
            <person name="Lengerova M."/>
            <person name="Skutkova H."/>
            <person name="Patakova P."/>
        </authorList>
    </citation>
    <scope>NUCLEOTIDE SEQUENCE</scope>
    <source>
        <strain evidence="2">DSM 791</strain>
    </source>
</reference>
<evidence type="ECO:0000313" key="2">
    <source>
        <dbReference type="EMBL" id="QUN34919.1"/>
    </source>
</evidence>
<dbReference type="SUPFAM" id="SSF53335">
    <property type="entry name" value="S-adenosyl-L-methionine-dependent methyltransferases"/>
    <property type="match status" value="1"/>
</dbReference>
<dbReference type="GeneID" id="66347626"/>
<dbReference type="AlphaFoldDB" id="A0AB74VEV2"/>
<dbReference type="EMBL" id="CP073653">
    <property type="protein sequence ID" value="QUN34919.1"/>
    <property type="molecule type" value="Genomic_DNA"/>
</dbReference>
<protein>
    <submittedName>
        <fullName evidence="2">Methyltransferase</fullName>
    </submittedName>
</protein>
<dbReference type="RefSeq" id="WP_077868322.1">
    <property type="nucleotide sequence ID" value="NZ_BKAK01000019.1"/>
</dbReference>
<organism evidence="2 3">
    <name type="scientific">Clostridium beijerinckii</name>
    <name type="common">Clostridium MP</name>
    <dbReference type="NCBI Taxonomy" id="1520"/>
    <lineage>
        <taxon>Bacteria</taxon>
        <taxon>Bacillati</taxon>
        <taxon>Bacillota</taxon>
        <taxon>Clostridia</taxon>
        <taxon>Eubacteriales</taxon>
        <taxon>Clostridiaceae</taxon>
        <taxon>Clostridium</taxon>
    </lineage>
</organism>
<proteinExistence type="predicted"/>
<evidence type="ECO:0000256" key="1">
    <source>
        <dbReference type="SAM" id="Coils"/>
    </source>
</evidence>
<dbReference type="GO" id="GO:0032259">
    <property type="term" value="P:methylation"/>
    <property type="evidence" value="ECO:0007669"/>
    <property type="project" value="UniProtKB-KW"/>
</dbReference>
<accession>A0AB74VEV2</accession>
<name>A0AB74VEV2_CLOBE</name>
<evidence type="ECO:0000313" key="3">
    <source>
        <dbReference type="Proteomes" id="UP000679373"/>
    </source>
</evidence>
<dbReference type="Pfam" id="PF13489">
    <property type="entry name" value="Methyltransf_23"/>
    <property type="match status" value="1"/>
</dbReference>